<dbReference type="eggNOG" id="ENOG502SMU6">
    <property type="taxonomic scope" value="Eukaryota"/>
</dbReference>
<reference evidence="8" key="3">
    <citation type="journal article" date="2013" name="PLoS Genet.">
        <title>Comparative genome structure, secondary metabolite, and effector coding capacity across Cochliobolus pathogens.</title>
        <authorList>
            <person name="Condon B.J."/>
            <person name="Leng Y."/>
            <person name="Wu D."/>
            <person name="Bushley K.E."/>
            <person name="Ohm R.A."/>
            <person name="Otillar R."/>
            <person name="Martin J."/>
            <person name="Schackwitz W."/>
            <person name="Grimwood J."/>
            <person name="MohdZainudin N."/>
            <person name="Xue C."/>
            <person name="Wang R."/>
            <person name="Manning V.A."/>
            <person name="Dhillon B."/>
            <person name="Tu Z.J."/>
            <person name="Steffenson B.J."/>
            <person name="Salamov A."/>
            <person name="Sun H."/>
            <person name="Lowry S."/>
            <person name="LaButti K."/>
            <person name="Han J."/>
            <person name="Copeland A."/>
            <person name="Lindquist E."/>
            <person name="Barry K."/>
            <person name="Schmutz J."/>
            <person name="Baker S.E."/>
            <person name="Ciuffetti L.M."/>
            <person name="Grigoriev I.V."/>
            <person name="Zhong S."/>
            <person name="Turgeon B.G."/>
        </authorList>
    </citation>
    <scope>NUCLEOTIDE SEQUENCE [LARGE SCALE GENOMIC DNA]</scope>
    <source>
        <strain evidence="8">C5 / ATCC 48332 / race O</strain>
    </source>
</reference>
<dbReference type="Proteomes" id="UP000016936">
    <property type="component" value="Unassembled WGS sequence"/>
</dbReference>
<gene>
    <name evidence="7" type="ORF">COCHEDRAFT_1019658</name>
    <name evidence="6" type="ORF">COCHEDRAFT_1024917</name>
</gene>
<keyword evidence="3 5" id="KW-1133">Transmembrane helix</keyword>
<accession>M2SH02</accession>
<protein>
    <submittedName>
        <fullName evidence="6">Uncharacterized protein</fullName>
    </submittedName>
</protein>
<dbReference type="OrthoDB" id="1577640at2759"/>
<dbReference type="GO" id="GO:0015095">
    <property type="term" value="F:magnesium ion transmembrane transporter activity"/>
    <property type="evidence" value="ECO:0007669"/>
    <property type="project" value="TreeGrafter"/>
</dbReference>
<evidence type="ECO:0000313" key="7">
    <source>
        <dbReference type="EMBL" id="EMD96340.1"/>
    </source>
</evidence>
<sequence length="428" mass="49502">MDKVIQLDFNTSYPCQSREIRWEELLQDVHVGRVQIVFASTKAFLSTTPKLQETLRSKLKIPSFFFDRMYLQSSGFCGYDVWLDKNEEVEFYTYWTRFTVKQTHDKLQPKRTFTPHISNHHNNPSDWNTDMAIHGPQSARHGWEWYEMGFFACWAQSGSVTLLCFDLPTKSQSHIQSMSWPQGVSRSCPYAAFLLILDALLRLYDDSVWAIRNHISRWEAKRLIETDYFLLHEIARHGVHVSEALSVAIQSLDTMQHHYERFRANSTLACSKNGRGRWDKVGSLFEFQLGLLRGLLQRSEANNARIQNEITLAFNAAAQRDSKVQLQIGEEAKREASAMKAIAVVTMTFLPATFISTIFGTNFFSFEPDRDAGQSSFAVSRQFWIYWALSVPLTVATLALWFWWSRWAEHLRLSRSRADAPRGKNSSP</sequence>
<feature type="transmembrane region" description="Helical" evidence="5">
    <location>
        <begin position="341"/>
        <end position="364"/>
    </location>
</feature>
<organism evidence="6 8">
    <name type="scientific">Cochliobolus heterostrophus (strain C5 / ATCC 48332 / race O)</name>
    <name type="common">Southern corn leaf blight fungus</name>
    <name type="synonym">Bipolaris maydis</name>
    <dbReference type="NCBI Taxonomy" id="701091"/>
    <lineage>
        <taxon>Eukaryota</taxon>
        <taxon>Fungi</taxon>
        <taxon>Dikarya</taxon>
        <taxon>Ascomycota</taxon>
        <taxon>Pezizomycotina</taxon>
        <taxon>Dothideomycetes</taxon>
        <taxon>Pleosporomycetidae</taxon>
        <taxon>Pleosporales</taxon>
        <taxon>Pleosporineae</taxon>
        <taxon>Pleosporaceae</taxon>
        <taxon>Bipolaris</taxon>
    </lineage>
</organism>
<dbReference type="AlphaFoldDB" id="M2SH02"/>
<dbReference type="GO" id="GO:0050897">
    <property type="term" value="F:cobalt ion binding"/>
    <property type="evidence" value="ECO:0007669"/>
    <property type="project" value="TreeGrafter"/>
</dbReference>
<dbReference type="PANTHER" id="PTHR46494">
    <property type="entry name" value="CORA FAMILY METAL ION TRANSPORTER (EUROFUNG)"/>
    <property type="match status" value="1"/>
</dbReference>
<evidence type="ECO:0000256" key="5">
    <source>
        <dbReference type="SAM" id="Phobius"/>
    </source>
</evidence>
<dbReference type="InterPro" id="IPR045863">
    <property type="entry name" value="CorA_TM1_TM2"/>
</dbReference>
<dbReference type="SUPFAM" id="SSF144083">
    <property type="entry name" value="Magnesium transport protein CorA, transmembrane region"/>
    <property type="match status" value="1"/>
</dbReference>
<reference evidence="6" key="2">
    <citation type="submission" date="2012-06" db="EMBL/GenBank/DDBJ databases">
        <title>Comparative genome structure, secondary metabolite and effector coding capacity across Cochliobolus pathogens.</title>
        <authorList>
            <consortium name="US DOE Joint Genome Institute (JGI-PGF)"/>
            <person name="Condon B.J."/>
            <person name="Leng Y."/>
            <person name="Wu D."/>
            <person name="Bushley K.E."/>
            <person name="Ohm R.A."/>
            <person name="Otillar R."/>
            <person name="Martin J."/>
            <person name="Schackwitz W."/>
            <person name="Grimwood J."/>
            <person name="MohdZainudin N."/>
            <person name="Xue C."/>
            <person name="Wang R."/>
            <person name="Dhillon B."/>
            <person name="Tu Z.J."/>
            <person name="Steffenson B.J."/>
            <person name="Salamov A."/>
            <person name="Sun H."/>
            <person name="Lowry S."/>
            <person name="LaButti K."/>
            <person name="Han J."/>
            <person name="Copeland A."/>
            <person name="Lindquist E."/>
            <person name="Lucas S."/>
            <person name="Barry K."/>
            <person name="Schmutz J."/>
            <person name="Baker S."/>
            <person name="Grigoriev I.V."/>
            <person name="Zhong S."/>
            <person name="Turgeon B.G."/>
        </authorList>
    </citation>
    <scope>NUCLEOTIDE SEQUENCE</scope>
    <source>
        <strain evidence="6">C5</strain>
    </source>
</reference>
<dbReference type="PANTHER" id="PTHR46494:SF1">
    <property type="entry name" value="CORA FAMILY METAL ION TRANSPORTER (EUROFUNG)"/>
    <property type="match status" value="1"/>
</dbReference>
<dbReference type="EMBL" id="KB445570">
    <property type="protein sequence ID" value="EMD96340.1"/>
    <property type="molecule type" value="Genomic_DNA"/>
</dbReference>
<feature type="transmembrane region" description="Helical" evidence="5">
    <location>
        <begin position="384"/>
        <end position="404"/>
    </location>
</feature>
<evidence type="ECO:0000256" key="2">
    <source>
        <dbReference type="ARBA" id="ARBA00022692"/>
    </source>
</evidence>
<dbReference type="Gene3D" id="1.20.58.340">
    <property type="entry name" value="Magnesium transport protein CorA, transmembrane region"/>
    <property type="match status" value="1"/>
</dbReference>
<evidence type="ECO:0000256" key="1">
    <source>
        <dbReference type="ARBA" id="ARBA00004651"/>
    </source>
</evidence>
<evidence type="ECO:0000313" key="6">
    <source>
        <dbReference type="EMBL" id="EMD84655.1"/>
    </source>
</evidence>
<evidence type="ECO:0000313" key="8">
    <source>
        <dbReference type="Proteomes" id="UP000016936"/>
    </source>
</evidence>
<reference evidence="6 8" key="1">
    <citation type="journal article" date="2012" name="PLoS Pathog.">
        <title>Diverse lifestyles and strategies of plant pathogenesis encoded in the genomes of eighteen Dothideomycetes fungi.</title>
        <authorList>
            <person name="Ohm R.A."/>
            <person name="Feau N."/>
            <person name="Henrissat B."/>
            <person name="Schoch C.L."/>
            <person name="Horwitz B.A."/>
            <person name="Barry K.W."/>
            <person name="Condon B.J."/>
            <person name="Copeland A.C."/>
            <person name="Dhillon B."/>
            <person name="Glaser F."/>
            <person name="Hesse C.N."/>
            <person name="Kosti I."/>
            <person name="LaButti K."/>
            <person name="Lindquist E.A."/>
            <person name="Lucas S."/>
            <person name="Salamov A.A."/>
            <person name="Bradshaw R.E."/>
            <person name="Ciuffetti L."/>
            <person name="Hamelin R.C."/>
            <person name="Kema G.H.J."/>
            <person name="Lawrence C."/>
            <person name="Scott J.A."/>
            <person name="Spatafora J.W."/>
            <person name="Turgeon B.G."/>
            <person name="de Wit P.J.G.M."/>
            <person name="Zhong S."/>
            <person name="Goodwin S.B."/>
            <person name="Grigoriev I.V."/>
        </authorList>
    </citation>
    <scope>NUCLEOTIDE SEQUENCE [LARGE SCALE GENOMIC DNA]</scope>
    <source>
        <strain evidence="6">C5</strain>
        <strain evidence="8">C5 / ATCC 48332 / race O</strain>
    </source>
</reference>
<keyword evidence="2 5" id="KW-0812">Transmembrane</keyword>
<keyword evidence="4 5" id="KW-0472">Membrane</keyword>
<dbReference type="STRING" id="701091.M2SH02"/>
<name>M2SH02_COCH5</name>
<proteinExistence type="predicted"/>
<evidence type="ECO:0000256" key="3">
    <source>
        <dbReference type="ARBA" id="ARBA00022989"/>
    </source>
</evidence>
<dbReference type="HOGENOM" id="CLU_041307_1_1_1"/>
<dbReference type="GO" id="GO:0000287">
    <property type="term" value="F:magnesium ion binding"/>
    <property type="evidence" value="ECO:0007669"/>
    <property type="project" value="TreeGrafter"/>
</dbReference>
<evidence type="ECO:0000256" key="4">
    <source>
        <dbReference type="ARBA" id="ARBA00023136"/>
    </source>
</evidence>
<comment type="subcellular location">
    <subcellularLocation>
        <location evidence="1">Cell membrane</location>
        <topology evidence="1">Multi-pass membrane protein</topology>
    </subcellularLocation>
</comment>
<dbReference type="InterPro" id="IPR002523">
    <property type="entry name" value="MgTranspt_CorA/ZnTranspt_ZntB"/>
</dbReference>
<dbReference type="GO" id="GO:0015087">
    <property type="term" value="F:cobalt ion transmembrane transporter activity"/>
    <property type="evidence" value="ECO:0007669"/>
    <property type="project" value="TreeGrafter"/>
</dbReference>
<dbReference type="GO" id="GO:0005886">
    <property type="term" value="C:plasma membrane"/>
    <property type="evidence" value="ECO:0007669"/>
    <property type="project" value="UniProtKB-SubCell"/>
</dbReference>
<keyword evidence="8" id="KW-1185">Reference proteome</keyword>
<dbReference type="EMBL" id="KB445634">
    <property type="protein sequence ID" value="EMD84655.1"/>
    <property type="molecule type" value="Genomic_DNA"/>
</dbReference>
<dbReference type="Pfam" id="PF01544">
    <property type="entry name" value="CorA"/>
    <property type="match status" value="1"/>
</dbReference>